<feature type="transmembrane region" description="Helical" evidence="1">
    <location>
        <begin position="133"/>
        <end position="158"/>
    </location>
</feature>
<gene>
    <name evidence="3" type="ORF">ALGA_2699</name>
</gene>
<feature type="transmembrane region" description="Helical" evidence="1">
    <location>
        <begin position="170"/>
        <end position="195"/>
    </location>
</feature>
<feature type="transmembrane region" description="Helical" evidence="1">
    <location>
        <begin position="15"/>
        <end position="42"/>
    </location>
</feature>
<dbReference type="NCBIfam" id="NF040495">
    <property type="entry name" value="tranport_ArsG"/>
    <property type="match status" value="1"/>
</dbReference>
<organism evidence="3 4">
    <name type="scientific">Labilibaculum antarcticum</name>
    <dbReference type="NCBI Taxonomy" id="1717717"/>
    <lineage>
        <taxon>Bacteria</taxon>
        <taxon>Pseudomonadati</taxon>
        <taxon>Bacteroidota</taxon>
        <taxon>Bacteroidia</taxon>
        <taxon>Marinilabiliales</taxon>
        <taxon>Marinifilaceae</taxon>
        <taxon>Labilibaculum</taxon>
    </lineage>
</organism>
<keyword evidence="4" id="KW-1185">Reference proteome</keyword>
<dbReference type="PANTHER" id="PTHR31272">
    <property type="entry name" value="CYTOCHROME C-TYPE BIOGENESIS PROTEIN HI_1454-RELATED"/>
    <property type="match status" value="1"/>
</dbReference>
<dbReference type="PANTHER" id="PTHR31272:SF4">
    <property type="entry name" value="CYTOCHROME C-TYPE BIOGENESIS PROTEIN HI_1454-RELATED"/>
    <property type="match status" value="1"/>
</dbReference>
<feature type="transmembrane region" description="Helical" evidence="1">
    <location>
        <begin position="54"/>
        <end position="78"/>
    </location>
</feature>
<dbReference type="Proteomes" id="UP000218267">
    <property type="component" value="Chromosome"/>
</dbReference>
<feature type="transmembrane region" description="Helical" evidence="1">
    <location>
        <begin position="215"/>
        <end position="233"/>
    </location>
</feature>
<evidence type="ECO:0000256" key="1">
    <source>
        <dbReference type="SAM" id="Phobius"/>
    </source>
</evidence>
<sequence length="234" mass="25702">MEYLDQLLSQSNWPVLSAFILGIMTAISPCPLATNITATAYISKDLGNRKKIFISGLIYTLGRAVSYTILGVILYFGASKFDVSSFFNTYGERLLGPLLILIGIFMLDIISINFPGIGSLTDKINGEKIKGSYWGALLLGIVFALAFCPYSGILYFGMLIPLSISQPDGLFLPIVYAIATGLPVIIIAYLLAFTLSGVGSFYNKVKTFEYWFRKVAAVSFILAGLYFTYIFFIA</sequence>
<dbReference type="RefSeq" id="WP_096429940.1">
    <property type="nucleotide sequence ID" value="NZ_AP018042.1"/>
</dbReference>
<dbReference type="KEGG" id="mbas:ALGA_2699"/>
<keyword evidence="1" id="KW-0472">Membrane</keyword>
<reference evidence="4" key="2">
    <citation type="journal article" date="2020" name="Antonie Van Leeuwenhoek">
        <title>Labilibaculum antarcticum sp. nov., a novel facultative anaerobic, psychrotorelant bacterium isolated from marine sediment of Antarctica.</title>
        <authorList>
            <person name="Watanabe M."/>
            <person name="Kojima H."/>
            <person name="Fukui M."/>
        </authorList>
    </citation>
    <scope>NUCLEOTIDE SEQUENCE [LARGE SCALE GENOMIC DNA]</scope>
    <source>
        <strain evidence="4">SPP2</strain>
    </source>
</reference>
<protein>
    <submittedName>
        <fullName evidence="3">Cytochrome c biogenesis protein</fullName>
    </submittedName>
</protein>
<keyword evidence="1" id="KW-0812">Transmembrane</keyword>
<dbReference type="EMBL" id="AP018042">
    <property type="protein sequence ID" value="BAX81012.1"/>
    <property type="molecule type" value="Genomic_DNA"/>
</dbReference>
<feature type="transmembrane region" description="Helical" evidence="1">
    <location>
        <begin position="98"/>
        <end position="121"/>
    </location>
</feature>
<evidence type="ECO:0000313" key="4">
    <source>
        <dbReference type="Proteomes" id="UP000218267"/>
    </source>
</evidence>
<dbReference type="InterPro" id="IPR051790">
    <property type="entry name" value="Cytochrome_c-biogenesis_DsbD"/>
</dbReference>
<feature type="domain" description="Urease accessory protein UreH-like transmembrane" evidence="2">
    <location>
        <begin position="18"/>
        <end position="226"/>
    </location>
</feature>
<keyword evidence="1" id="KW-1133">Transmembrane helix</keyword>
<dbReference type="AlphaFoldDB" id="A0A1Y1CM17"/>
<dbReference type="InterPro" id="IPR039447">
    <property type="entry name" value="UreH-like_TM_dom"/>
</dbReference>
<evidence type="ECO:0000313" key="3">
    <source>
        <dbReference type="EMBL" id="BAX81012.1"/>
    </source>
</evidence>
<evidence type="ECO:0000259" key="2">
    <source>
        <dbReference type="Pfam" id="PF13386"/>
    </source>
</evidence>
<dbReference type="OrthoDB" id="1199621at2"/>
<name>A0A1Y1CM17_9BACT</name>
<dbReference type="Pfam" id="PF13386">
    <property type="entry name" value="DsbD_2"/>
    <property type="match status" value="1"/>
</dbReference>
<accession>A0A1Y1CM17</accession>
<reference evidence="3 4" key="1">
    <citation type="journal article" date="2018" name="Mar. Genomics">
        <title>Complete genome sequence of Marinifilaceae bacterium strain SPP2, isolated from the Antarctic marine sediment.</title>
        <authorList>
            <person name="Watanabe M."/>
            <person name="Kojima H."/>
            <person name="Fukui M."/>
        </authorList>
    </citation>
    <scope>NUCLEOTIDE SEQUENCE [LARGE SCALE GENOMIC DNA]</scope>
    <source>
        <strain evidence="3 4">SPP2</strain>
    </source>
</reference>
<proteinExistence type="predicted"/>